<dbReference type="Gene3D" id="3.50.50.60">
    <property type="entry name" value="FAD/NAD(P)-binding domain"/>
    <property type="match status" value="1"/>
</dbReference>
<evidence type="ECO:0000259" key="5">
    <source>
        <dbReference type="Pfam" id="PF01266"/>
    </source>
</evidence>
<dbReference type="SUPFAM" id="SSF51905">
    <property type="entry name" value="FAD/NAD(P)-binding domain"/>
    <property type="match status" value="1"/>
</dbReference>
<evidence type="ECO:0000313" key="7">
    <source>
        <dbReference type="Proteomes" id="UP000219565"/>
    </source>
</evidence>
<comment type="similarity">
    <text evidence="2">Belongs to the DadA oxidoreductase family.</text>
</comment>
<gene>
    <name evidence="6" type="ORF">SAMN04244553_5632</name>
</gene>
<accession>A0A285LZC6</accession>
<keyword evidence="4" id="KW-0560">Oxidoreductase</keyword>
<evidence type="ECO:0000313" key="6">
    <source>
        <dbReference type="EMBL" id="SNY88651.1"/>
    </source>
</evidence>
<dbReference type="EMBL" id="OBEG01000006">
    <property type="protein sequence ID" value="SNY88651.1"/>
    <property type="molecule type" value="Genomic_DNA"/>
</dbReference>
<comment type="cofactor">
    <cofactor evidence="1">
        <name>FAD</name>
        <dbReference type="ChEBI" id="CHEBI:57692"/>
    </cofactor>
</comment>
<dbReference type="GO" id="GO:0016491">
    <property type="term" value="F:oxidoreductase activity"/>
    <property type="evidence" value="ECO:0007669"/>
    <property type="project" value="UniProtKB-KW"/>
</dbReference>
<dbReference type="Pfam" id="PF01266">
    <property type="entry name" value="DAO"/>
    <property type="match status" value="1"/>
</dbReference>
<protein>
    <submittedName>
        <fullName evidence="6">FAD dependent oxidoreductase TIGR03364</fullName>
    </submittedName>
</protein>
<dbReference type="GO" id="GO:0005737">
    <property type="term" value="C:cytoplasm"/>
    <property type="evidence" value="ECO:0007669"/>
    <property type="project" value="TreeGrafter"/>
</dbReference>
<dbReference type="STRING" id="1379680.GCA_001612615_01877"/>
<organism evidence="6 7">
    <name type="scientific">Nocardia amikacinitolerans</name>
    <dbReference type="NCBI Taxonomy" id="756689"/>
    <lineage>
        <taxon>Bacteria</taxon>
        <taxon>Bacillati</taxon>
        <taxon>Actinomycetota</taxon>
        <taxon>Actinomycetes</taxon>
        <taxon>Mycobacteriales</taxon>
        <taxon>Nocardiaceae</taxon>
        <taxon>Nocardia</taxon>
    </lineage>
</organism>
<sequence length="378" mass="40394">MGPMRVVIIGGGILGTAHALAAVRRGHEVVQLEREPEARGATVRNFGLVWVSGRSATELDLTLRSREIWEEIGGKVPGVGFRPAGSITLVRTPEELAVASAAAASESAEARGFELLEPERVRAINPALRGKYLAGLHCSTDAAVESRQALPALRAYLAASERYSFHAGTEARSVTDTGSGATVLDDHGRAFTADLVLVCPGAAHTGLTRELVGTIPVRRVRLQMMQTAPLGEPLTTAVADGDSFRYYPGFAGPEVDALEREQSQTATAAEHRMQLLCVQRLHGGLTIGDTHEYTEPFAFDVDEAPYEHLTSVTEELLGRKLPPIVRRWAGVYSQSVDPAAIVTRAKADEHVWVITGPGGRGMTLGPVLGEETAELLGL</sequence>
<keyword evidence="7" id="KW-1185">Reference proteome</keyword>
<evidence type="ECO:0000256" key="1">
    <source>
        <dbReference type="ARBA" id="ARBA00001974"/>
    </source>
</evidence>
<evidence type="ECO:0000256" key="4">
    <source>
        <dbReference type="ARBA" id="ARBA00023002"/>
    </source>
</evidence>
<dbReference type="InterPro" id="IPR017741">
    <property type="entry name" value="FAD-dependent_OxRdtase_HpnW"/>
</dbReference>
<proteinExistence type="inferred from homology"/>
<keyword evidence="3" id="KW-0285">Flavoprotein</keyword>
<evidence type="ECO:0000256" key="3">
    <source>
        <dbReference type="ARBA" id="ARBA00022630"/>
    </source>
</evidence>
<dbReference type="NCBIfam" id="TIGR03364">
    <property type="entry name" value="HpnW_proposed"/>
    <property type="match status" value="1"/>
</dbReference>
<dbReference type="AlphaFoldDB" id="A0A285LZC6"/>
<reference evidence="6 7" key="1">
    <citation type="submission" date="2017-09" db="EMBL/GenBank/DDBJ databases">
        <authorList>
            <person name="Ehlers B."/>
            <person name="Leendertz F.H."/>
        </authorList>
    </citation>
    <scope>NUCLEOTIDE SEQUENCE [LARGE SCALE GENOMIC DNA]</scope>
    <source>
        <strain evidence="6 7">DSM 45537</strain>
    </source>
</reference>
<dbReference type="InterPro" id="IPR036188">
    <property type="entry name" value="FAD/NAD-bd_sf"/>
</dbReference>
<feature type="domain" description="FAD dependent oxidoreductase" evidence="5">
    <location>
        <begin position="5"/>
        <end position="375"/>
    </location>
</feature>
<dbReference type="InterPro" id="IPR006076">
    <property type="entry name" value="FAD-dep_OxRdtase"/>
</dbReference>
<dbReference type="Gene3D" id="3.30.9.10">
    <property type="entry name" value="D-Amino Acid Oxidase, subunit A, domain 2"/>
    <property type="match status" value="1"/>
</dbReference>
<name>A0A285LZC6_9NOCA</name>
<dbReference type="PANTHER" id="PTHR13847:SF286">
    <property type="entry name" value="D-AMINO ACID DEHYDROGENASE"/>
    <property type="match status" value="1"/>
</dbReference>
<evidence type="ECO:0000256" key="2">
    <source>
        <dbReference type="ARBA" id="ARBA00009410"/>
    </source>
</evidence>
<dbReference type="Proteomes" id="UP000219565">
    <property type="component" value="Unassembled WGS sequence"/>
</dbReference>
<dbReference type="PANTHER" id="PTHR13847">
    <property type="entry name" value="SARCOSINE DEHYDROGENASE-RELATED"/>
    <property type="match status" value="1"/>
</dbReference>